<protein>
    <submittedName>
        <fullName evidence="4">PhzF family phenazine biosynthesis isomerase</fullName>
    </submittedName>
</protein>
<comment type="similarity">
    <text evidence="1">Belongs to the PhzF family.</text>
</comment>
<organism evidence="4 5">
    <name type="scientific">Bacillus tequilensis</name>
    <dbReference type="NCBI Taxonomy" id="227866"/>
    <lineage>
        <taxon>Bacteria</taxon>
        <taxon>Bacillati</taxon>
        <taxon>Bacillota</taxon>
        <taxon>Bacilli</taxon>
        <taxon>Bacillales</taxon>
        <taxon>Bacillaceae</taxon>
        <taxon>Bacillus</taxon>
    </lineage>
</organism>
<feature type="active site" evidence="3">
    <location>
        <position position="47"/>
    </location>
</feature>
<dbReference type="AlphaFoldDB" id="A0A6H0WGL4"/>
<dbReference type="PANTHER" id="PTHR13774:SF17">
    <property type="entry name" value="PHENAZINE BIOSYNTHESIS-LIKE DOMAIN-CONTAINING PROTEIN"/>
    <property type="match status" value="1"/>
</dbReference>
<dbReference type="SUPFAM" id="SSF54506">
    <property type="entry name" value="Diaminopimelate epimerase-like"/>
    <property type="match status" value="1"/>
</dbReference>
<keyword evidence="5" id="KW-1185">Reference proteome</keyword>
<dbReference type="Proteomes" id="UP000501914">
    <property type="component" value="Chromosome"/>
</dbReference>
<gene>
    <name evidence="4" type="ORF">G4P54_04430</name>
</gene>
<evidence type="ECO:0000256" key="2">
    <source>
        <dbReference type="ARBA" id="ARBA00023235"/>
    </source>
</evidence>
<evidence type="ECO:0000256" key="3">
    <source>
        <dbReference type="PIRSR" id="PIRSR016184-1"/>
    </source>
</evidence>
<dbReference type="GO" id="GO:0016853">
    <property type="term" value="F:isomerase activity"/>
    <property type="evidence" value="ECO:0007669"/>
    <property type="project" value="UniProtKB-KW"/>
</dbReference>
<evidence type="ECO:0000256" key="1">
    <source>
        <dbReference type="ARBA" id="ARBA00008270"/>
    </source>
</evidence>
<evidence type="ECO:0000313" key="5">
    <source>
        <dbReference type="Proteomes" id="UP000501914"/>
    </source>
</evidence>
<dbReference type="InterPro" id="IPR003719">
    <property type="entry name" value="Phenazine_PhzF-like"/>
</dbReference>
<keyword evidence="2 4" id="KW-0413">Isomerase</keyword>
<evidence type="ECO:0000313" key="4">
    <source>
        <dbReference type="EMBL" id="QIW79109.1"/>
    </source>
</evidence>
<dbReference type="GO" id="GO:0005737">
    <property type="term" value="C:cytoplasm"/>
    <property type="evidence" value="ECO:0007669"/>
    <property type="project" value="TreeGrafter"/>
</dbReference>
<accession>A0A6H0WGL4</accession>
<dbReference type="EMBL" id="CP048852">
    <property type="protein sequence ID" value="QIW79109.1"/>
    <property type="molecule type" value="Genomic_DNA"/>
</dbReference>
<dbReference type="Pfam" id="PF02567">
    <property type="entry name" value="PhzC-PhzF"/>
    <property type="match status" value="1"/>
</dbReference>
<dbReference type="NCBIfam" id="TIGR00654">
    <property type="entry name" value="PhzF_family"/>
    <property type="match status" value="1"/>
</dbReference>
<dbReference type="PANTHER" id="PTHR13774">
    <property type="entry name" value="PHENAZINE BIOSYNTHESIS PROTEIN"/>
    <property type="match status" value="1"/>
</dbReference>
<dbReference type="Gene3D" id="3.10.310.10">
    <property type="entry name" value="Diaminopimelate Epimerase, Chain A, domain 1"/>
    <property type="match status" value="2"/>
</dbReference>
<reference evidence="4 5" key="1">
    <citation type="submission" date="2020-02" db="EMBL/GenBank/DDBJ databases">
        <title>Genome sequencing, annotation and comparative genomic analysis of Bacillus tequilensis EA-CB0015, an effective biological control agent against Pseudocercospora fijiensis in banana plants.</title>
        <authorList>
            <person name="Cuellar-Gaviria T.Z."/>
            <person name="Ju K.-S."/>
            <person name="Villegas-Escobar V."/>
        </authorList>
    </citation>
    <scope>NUCLEOTIDE SEQUENCE [LARGE SCALE GENOMIC DNA]</scope>
    <source>
        <strain evidence="4 5">EA-CB0015</strain>
    </source>
</reference>
<proteinExistence type="inferred from homology"/>
<dbReference type="PIRSF" id="PIRSF016184">
    <property type="entry name" value="PhzC_PhzF"/>
    <property type="match status" value="1"/>
</dbReference>
<name>A0A6H0WGL4_9BACI</name>
<dbReference type="RefSeq" id="WP_167871911.1">
    <property type="nucleotide sequence ID" value="NZ_CP048852.1"/>
</dbReference>
<dbReference type="KEGG" id="bteq:G4P54_04430"/>
<sequence>MKEIEVLKYEAFTSSPGKGNPAGVVLQGDDYTVEEMQTIAEHAGYSETTFIKKSESADLELRYFTPGHEMNLCGHATVASLYALCEKGMLESGQTYSIQTKAGILPVKIAEKKGRVHITLEQASPQFKPFTGDREKLAGALGITEEDFHENLPIVFGSTGIWTAIVPLRSLEASKKMVPDNKQFPEVLVDLPKASVHPFTFETVYPDSHLHGRHFSSPYSGTIEDPVTGTASGVMGAYMKQYGRADQREFIIEQGQEIGKDGKVKIEISEEGGNMKVNMTGTAVYSETRILKI</sequence>